<comment type="caution">
    <text evidence="2">The sequence shown here is derived from an EMBL/GenBank/DDBJ whole genome shotgun (WGS) entry which is preliminary data.</text>
</comment>
<name>A0ABT0D4K6_9HYPH</name>
<dbReference type="RefSeq" id="WP_245137691.1">
    <property type="nucleotide sequence ID" value="NZ_CP128477.1"/>
</dbReference>
<organism evidence="2 3">
    <name type="scientific">Peteryoungia algae</name>
    <dbReference type="NCBI Taxonomy" id="2919917"/>
    <lineage>
        <taxon>Bacteria</taxon>
        <taxon>Pseudomonadati</taxon>
        <taxon>Pseudomonadota</taxon>
        <taxon>Alphaproteobacteria</taxon>
        <taxon>Hyphomicrobiales</taxon>
        <taxon>Rhizobiaceae</taxon>
        <taxon>Peteryoungia</taxon>
    </lineage>
</organism>
<dbReference type="EMBL" id="JALAYX010000005">
    <property type="protein sequence ID" value="MCJ8240337.1"/>
    <property type="molecule type" value="Genomic_DNA"/>
</dbReference>
<sequence length="53" mass="5487">MAPDVADGGGDDHRSARFPGGEGSGSVSPDRILLLLGIWTRVSPRALAAFHAE</sequence>
<keyword evidence="2" id="KW-0614">Plasmid</keyword>
<protein>
    <submittedName>
        <fullName evidence="2">Uncharacterized protein</fullName>
    </submittedName>
</protein>
<evidence type="ECO:0000256" key="1">
    <source>
        <dbReference type="SAM" id="MobiDB-lite"/>
    </source>
</evidence>
<keyword evidence="3" id="KW-1185">Reference proteome</keyword>
<gene>
    <name evidence="2" type="ORF">MKJ03_18545</name>
</gene>
<proteinExistence type="predicted"/>
<feature type="region of interest" description="Disordered" evidence="1">
    <location>
        <begin position="1"/>
        <end position="28"/>
    </location>
</feature>
<accession>A0ABT0D4K6</accession>
<evidence type="ECO:0000313" key="2">
    <source>
        <dbReference type="EMBL" id="MCJ8240337.1"/>
    </source>
</evidence>
<dbReference type="Proteomes" id="UP001522662">
    <property type="component" value="Unassembled WGS sequence"/>
</dbReference>
<evidence type="ECO:0000313" key="3">
    <source>
        <dbReference type="Proteomes" id="UP001522662"/>
    </source>
</evidence>
<geneLocation type="plasmid" evidence="2">
    <name>unnamed</name>
</geneLocation>
<reference evidence="2 3" key="1">
    <citation type="submission" date="2022-03" db="EMBL/GenBank/DDBJ databases">
        <title>Rhizobium SSM4.3 sp. nov., isolated from Sediment (Gouqi Island).</title>
        <authorList>
            <person name="Chen G."/>
        </authorList>
    </citation>
    <scope>NUCLEOTIDE SEQUENCE [LARGE SCALE GENOMIC DNA]</scope>
    <source>
        <strain evidence="2 3">SSM4.3</strain>
        <plasmid evidence="2">unnamed</plasmid>
    </source>
</reference>